<feature type="signal peptide" evidence="1">
    <location>
        <begin position="1"/>
        <end position="28"/>
    </location>
</feature>
<sequence>MNRFQSIRRLTALCIGLVTAFSFNPANAGEGGTSHIMPGANATLVDLPPTSPGGFFKPMYINYRGDASAKVPTAAGVVANLNADANTLVLGGGYGLEQTILGGAHYSVAAFLPYTWLSISGNAAALGGVAIQNSVSGFGDLTVVPVMLAWKSDNWQYDFLMPVYAPTGSYETGRLGNTGLNYWTFDPIAGVAYSNTKSGLNAAAHLGYAINTENNATSYKSGNVLHLDTSIQQIFPLGSGFANIGAEAWYFEQLTCDRGSGATLGCFKGRTAGIGPVLGYIQPIGKEKLLFEFKWLPELETRNRLQGDYLWLKMVYKF</sequence>
<reference evidence="2 3" key="1">
    <citation type="submission" date="2020-10" db="EMBL/GenBank/DDBJ databases">
        <title>Connecting structure to function with the recovery of over 1000 high-quality activated sludge metagenome-assembled genomes encoding full-length rRNA genes using long-read sequencing.</title>
        <authorList>
            <person name="Singleton C.M."/>
            <person name="Petriglieri F."/>
            <person name="Kristensen J.M."/>
            <person name="Kirkegaard R.H."/>
            <person name="Michaelsen T.Y."/>
            <person name="Andersen M.H."/>
            <person name="Karst S.M."/>
            <person name="Dueholm M.S."/>
            <person name="Nielsen P.H."/>
            <person name="Albertsen M."/>
        </authorList>
    </citation>
    <scope>NUCLEOTIDE SEQUENCE [LARGE SCALE GENOMIC DNA]</scope>
    <source>
        <strain evidence="2">EsbW_18-Q3-R4-48_BATAC.285</strain>
    </source>
</reference>
<comment type="caution">
    <text evidence="2">The sequence shown here is derived from an EMBL/GenBank/DDBJ whole genome shotgun (WGS) entry which is preliminary data.</text>
</comment>
<gene>
    <name evidence="2" type="ORF">IPJ27_13900</name>
</gene>
<proteinExistence type="predicted"/>
<dbReference type="InterPro" id="IPR025737">
    <property type="entry name" value="FApF"/>
</dbReference>
<evidence type="ECO:0000313" key="2">
    <source>
        <dbReference type="EMBL" id="MBK7675755.1"/>
    </source>
</evidence>
<organism evidence="2 3">
    <name type="scientific">Candidatus Accumulibacter proximus</name>
    <dbReference type="NCBI Taxonomy" id="2954385"/>
    <lineage>
        <taxon>Bacteria</taxon>
        <taxon>Pseudomonadati</taxon>
        <taxon>Pseudomonadota</taxon>
        <taxon>Betaproteobacteria</taxon>
        <taxon>Candidatus Accumulibacter</taxon>
    </lineage>
</organism>
<keyword evidence="1" id="KW-0732">Signal</keyword>
<dbReference type="Proteomes" id="UP000697998">
    <property type="component" value="Unassembled WGS sequence"/>
</dbReference>
<feature type="chain" id="PRO_5037740376" evidence="1">
    <location>
        <begin position="29"/>
        <end position="318"/>
    </location>
</feature>
<evidence type="ECO:0000313" key="3">
    <source>
        <dbReference type="Proteomes" id="UP000697998"/>
    </source>
</evidence>
<dbReference type="AlphaFoldDB" id="A0A935UHQ0"/>
<protein>
    <submittedName>
        <fullName evidence="2">Transporter</fullName>
    </submittedName>
</protein>
<dbReference type="Pfam" id="PF13557">
    <property type="entry name" value="Phenol_MetA_deg"/>
    <property type="match status" value="1"/>
</dbReference>
<dbReference type="EMBL" id="JADJMH010000013">
    <property type="protein sequence ID" value="MBK7675755.1"/>
    <property type="molecule type" value="Genomic_DNA"/>
</dbReference>
<evidence type="ECO:0000256" key="1">
    <source>
        <dbReference type="SAM" id="SignalP"/>
    </source>
</evidence>
<accession>A0A935UHQ0</accession>
<name>A0A935UHQ0_9PROT</name>